<sequence length="102" mass="11643">MKMKEGRPWADPERAARRIMEHARAFEPIQDGRIYIEKINYPFIDKDGASPAEYTAGLNYAIEHDWLEKHESGTYVKMQQAGNDLFTGEPPAEAASRGLRSF</sequence>
<evidence type="ECO:0000313" key="3">
    <source>
        <dbReference type="Proteomes" id="UP001432046"/>
    </source>
</evidence>
<evidence type="ECO:0000256" key="1">
    <source>
        <dbReference type="SAM" id="MobiDB-lite"/>
    </source>
</evidence>
<dbReference type="RefSeq" id="WP_051346741.1">
    <property type="nucleotide sequence ID" value="NZ_CP147711.1"/>
</dbReference>
<name>A0ABZ2NTA5_9BRAD</name>
<organism evidence="2 3">
    <name type="scientific">Bradyrhizobium septentrionale</name>
    <dbReference type="NCBI Taxonomy" id="1404411"/>
    <lineage>
        <taxon>Bacteria</taxon>
        <taxon>Pseudomonadati</taxon>
        <taxon>Pseudomonadota</taxon>
        <taxon>Alphaproteobacteria</taxon>
        <taxon>Hyphomicrobiales</taxon>
        <taxon>Nitrobacteraceae</taxon>
        <taxon>Bradyrhizobium</taxon>
    </lineage>
</organism>
<keyword evidence="3" id="KW-1185">Reference proteome</keyword>
<accession>A0ABZ2NTA5</accession>
<dbReference type="EMBL" id="CP147711">
    <property type="protein sequence ID" value="WXC78151.1"/>
    <property type="molecule type" value="Genomic_DNA"/>
</dbReference>
<proteinExistence type="predicted"/>
<gene>
    <name evidence="2" type="ORF">WDK88_32785</name>
</gene>
<protein>
    <submittedName>
        <fullName evidence="2">Uncharacterized protein</fullName>
    </submittedName>
</protein>
<dbReference type="Proteomes" id="UP001432046">
    <property type="component" value="Chromosome"/>
</dbReference>
<evidence type="ECO:0000313" key="2">
    <source>
        <dbReference type="EMBL" id="WXC78151.1"/>
    </source>
</evidence>
<feature type="region of interest" description="Disordered" evidence="1">
    <location>
        <begin position="83"/>
        <end position="102"/>
    </location>
</feature>
<reference evidence="2" key="1">
    <citation type="journal article" date="2021" name="Int. J. Syst. Evol. Microbiol.">
        <title>Bradyrhizobium septentrionale sp. nov. (sv. septentrionale) and Bradyrhizobium quebecense sp. nov. (sv. septentrionale) associated with legumes native to Canada possess rearranged symbiosis genes and numerous insertion sequences.</title>
        <authorList>
            <person name="Bromfield E.S.P."/>
            <person name="Cloutier S."/>
        </authorList>
    </citation>
    <scope>NUCLEOTIDE SEQUENCE</scope>
    <source>
        <strain evidence="2">5S5</strain>
    </source>
</reference>
<reference evidence="2" key="2">
    <citation type="submission" date="2024-03" db="EMBL/GenBank/DDBJ databases">
        <authorList>
            <person name="Bromfield E.S.P."/>
            <person name="Cloutier S."/>
        </authorList>
    </citation>
    <scope>NUCLEOTIDE SEQUENCE</scope>
    <source>
        <strain evidence="2">5S5</strain>
    </source>
</reference>